<dbReference type="KEGG" id="scf:Spaf_1855"/>
<dbReference type="AlphaFoldDB" id="I1ZP28"/>
<evidence type="ECO:0000313" key="2">
    <source>
        <dbReference type="Proteomes" id="UP000002865"/>
    </source>
</evidence>
<dbReference type="PATRIC" id="fig|1114965.3.peg.1775"/>
<accession>I1ZP28</accession>
<proteinExistence type="predicted"/>
<gene>
    <name evidence="1" type="ORF">Spaf_1855</name>
</gene>
<reference evidence="1 2" key="1">
    <citation type="journal article" date="2012" name="PLoS ONE">
        <title>Complete Genome and Transcriptomes of Streptococcus parasanguinis FW213: Phylogenic Relations and Potential Virulence Mechanisms.</title>
        <authorList>
            <person name="Geng J."/>
            <person name="Chiu C.H."/>
            <person name="Tang P."/>
            <person name="Chen Y."/>
            <person name="Shieh H.R."/>
            <person name="Hu S."/>
            <person name="Chen Y.Y."/>
        </authorList>
    </citation>
    <scope>NUCLEOTIDE SEQUENCE [LARGE SCALE GENOMIC DNA]</scope>
    <source>
        <strain evidence="1 2">FW213</strain>
    </source>
</reference>
<dbReference type="PaxDb" id="1114965-Spaf_1855"/>
<sequence>MESFEIEIPKMEHFEVDVRKSVDYLLGNTENKQTSDVLEDIELLFRMNSEGLTEDEKAVFEKELIEFMDKRRKIFDDKK</sequence>
<organism evidence="1 2">
    <name type="scientific">Streptococcus parasanguinis FW213</name>
    <dbReference type="NCBI Taxonomy" id="1114965"/>
    <lineage>
        <taxon>Bacteria</taxon>
        <taxon>Bacillati</taxon>
        <taxon>Bacillota</taxon>
        <taxon>Bacilli</taxon>
        <taxon>Lactobacillales</taxon>
        <taxon>Streptococcaceae</taxon>
        <taxon>Streptococcus</taxon>
    </lineage>
</organism>
<dbReference type="STRING" id="1114965.Spaf_1855"/>
<dbReference type="EMBL" id="CP003122">
    <property type="protein sequence ID" value="AFJ26802.1"/>
    <property type="molecule type" value="Genomic_DNA"/>
</dbReference>
<evidence type="ECO:0000313" key="1">
    <source>
        <dbReference type="EMBL" id="AFJ26802.1"/>
    </source>
</evidence>
<dbReference type="HOGENOM" id="CLU_196866_0_0_9"/>
<dbReference type="Proteomes" id="UP000002865">
    <property type="component" value="Chromosome"/>
</dbReference>
<name>I1ZP28_STRPA</name>
<protein>
    <submittedName>
        <fullName evidence="1">Uncharacterized protein</fullName>
    </submittedName>
</protein>